<dbReference type="RefSeq" id="WP_036724023.1">
    <property type="nucleotide sequence ID" value="NZ_JAUSUY010000020.1"/>
</dbReference>
<dbReference type="PROSITE" id="PS00211">
    <property type="entry name" value="ABC_TRANSPORTER_1"/>
    <property type="match status" value="1"/>
</dbReference>
<dbReference type="InterPro" id="IPR017871">
    <property type="entry name" value="ABC_transporter-like_CS"/>
</dbReference>
<evidence type="ECO:0000256" key="1">
    <source>
        <dbReference type="ARBA" id="ARBA00022448"/>
    </source>
</evidence>
<dbReference type="EMBL" id="JAUSUY010000020">
    <property type="protein sequence ID" value="MDT3428321.1"/>
    <property type="molecule type" value="Genomic_DNA"/>
</dbReference>
<dbReference type="InterPro" id="IPR050093">
    <property type="entry name" value="ABC_SmlMolc_Importer"/>
</dbReference>
<accession>A0ABU3HBW8</accession>
<organism evidence="5 6">
    <name type="scientific">Paenibacillus forsythiae</name>
    <dbReference type="NCBI Taxonomy" id="365616"/>
    <lineage>
        <taxon>Bacteria</taxon>
        <taxon>Bacillati</taxon>
        <taxon>Bacillota</taxon>
        <taxon>Bacilli</taxon>
        <taxon>Bacillales</taxon>
        <taxon>Paenibacillaceae</taxon>
        <taxon>Paenibacillus</taxon>
    </lineage>
</organism>
<dbReference type="PANTHER" id="PTHR42781:SF8">
    <property type="entry name" value="BICARBONATE TRANSPORT ATP-BINDING PROTEIN CMPC"/>
    <property type="match status" value="1"/>
</dbReference>
<dbReference type="Proteomes" id="UP001248709">
    <property type="component" value="Unassembled WGS sequence"/>
</dbReference>
<dbReference type="InterPro" id="IPR003593">
    <property type="entry name" value="AAA+_ATPase"/>
</dbReference>
<dbReference type="SMART" id="SM00382">
    <property type="entry name" value="AAA"/>
    <property type="match status" value="1"/>
</dbReference>
<comment type="caution">
    <text evidence="5">The sequence shown here is derived from an EMBL/GenBank/DDBJ whole genome shotgun (WGS) entry which is preliminary data.</text>
</comment>
<evidence type="ECO:0000313" key="6">
    <source>
        <dbReference type="Proteomes" id="UP001248709"/>
    </source>
</evidence>
<keyword evidence="2" id="KW-0547">Nucleotide-binding</keyword>
<dbReference type="PANTHER" id="PTHR42781">
    <property type="entry name" value="SPERMIDINE/PUTRESCINE IMPORT ATP-BINDING PROTEIN POTA"/>
    <property type="match status" value="1"/>
</dbReference>
<evidence type="ECO:0000259" key="4">
    <source>
        <dbReference type="PROSITE" id="PS50893"/>
    </source>
</evidence>
<keyword evidence="3 5" id="KW-0067">ATP-binding</keyword>
<evidence type="ECO:0000256" key="2">
    <source>
        <dbReference type="ARBA" id="ARBA00022741"/>
    </source>
</evidence>
<keyword evidence="6" id="KW-1185">Reference proteome</keyword>
<sequence length="258" mass="28522">MSSSSRNDGLRIQGLTISYAEGAPALGPASLHIPEHGIYTLIGPSGCGKSTLLRAVAGLLPGFVGDITYNGQSVHGRKALIGLVPQSYGLLPWKTVAANLRTALAVILPGRKRKEEREARISRWLEAMDIADLAGRYPLSLSGGQQQRVAVARAFALLPEIMLLDEPFSALDAMTRETLQRLFLENWRTRPVTALFVTHDVEEAILLGEKIVVMAPGGRRELDIIDNPVFSLKHEDKRSSAEFFEQTKRIRKVMREQW</sequence>
<dbReference type="InterPro" id="IPR027417">
    <property type="entry name" value="P-loop_NTPase"/>
</dbReference>
<dbReference type="Pfam" id="PF00005">
    <property type="entry name" value="ABC_tran"/>
    <property type="match status" value="1"/>
</dbReference>
<reference evidence="5 6" key="1">
    <citation type="submission" date="2023-07" db="EMBL/GenBank/DDBJ databases">
        <title>Genomic Encyclopedia of Type Strains, Phase IV (KMG-IV): sequencing the most valuable type-strain genomes for metagenomic binning, comparative biology and taxonomic classification.</title>
        <authorList>
            <person name="Goeker M."/>
        </authorList>
    </citation>
    <scope>NUCLEOTIDE SEQUENCE [LARGE SCALE GENOMIC DNA]</scope>
    <source>
        <strain evidence="5 6">T98</strain>
    </source>
</reference>
<keyword evidence="1" id="KW-0813">Transport</keyword>
<protein>
    <submittedName>
        <fullName evidence="5">NitT/TauT family transport system ATP-binding protein</fullName>
    </submittedName>
</protein>
<dbReference type="Gene3D" id="3.40.50.300">
    <property type="entry name" value="P-loop containing nucleotide triphosphate hydrolases"/>
    <property type="match status" value="1"/>
</dbReference>
<gene>
    <name evidence="5" type="ORF">J2Z22_003913</name>
</gene>
<dbReference type="SUPFAM" id="SSF52540">
    <property type="entry name" value="P-loop containing nucleoside triphosphate hydrolases"/>
    <property type="match status" value="1"/>
</dbReference>
<proteinExistence type="predicted"/>
<dbReference type="GO" id="GO:0005524">
    <property type="term" value="F:ATP binding"/>
    <property type="evidence" value="ECO:0007669"/>
    <property type="project" value="UniProtKB-KW"/>
</dbReference>
<dbReference type="PROSITE" id="PS50893">
    <property type="entry name" value="ABC_TRANSPORTER_2"/>
    <property type="match status" value="1"/>
</dbReference>
<dbReference type="InterPro" id="IPR003439">
    <property type="entry name" value="ABC_transporter-like_ATP-bd"/>
</dbReference>
<feature type="domain" description="ABC transporter" evidence="4">
    <location>
        <begin position="10"/>
        <end position="241"/>
    </location>
</feature>
<evidence type="ECO:0000313" key="5">
    <source>
        <dbReference type="EMBL" id="MDT3428321.1"/>
    </source>
</evidence>
<evidence type="ECO:0000256" key="3">
    <source>
        <dbReference type="ARBA" id="ARBA00022840"/>
    </source>
</evidence>
<name>A0ABU3HBW8_9BACL</name>